<name>A0A8G1VLB7_9EURO</name>
<dbReference type="AlphaFoldDB" id="A0A8G1VLB7"/>
<dbReference type="GeneID" id="37158798"/>
<gene>
    <name evidence="2" type="ORF">BO85DRAFT_307732</name>
</gene>
<accession>A0A8G1VLB7</accession>
<dbReference type="Proteomes" id="UP000249526">
    <property type="component" value="Unassembled WGS sequence"/>
</dbReference>
<dbReference type="EMBL" id="KZ825062">
    <property type="protein sequence ID" value="RAH57649.1"/>
    <property type="molecule type" value="Genomic_DNA"/>
</dbReference>
<reference evidence="2 3" key="1">
    <citation type="submission" date="2018-02" db="EMBL/GenBank/DDBJ databases">
        <title>The genomes of Aspergillus section Nigri reveals drivers in fungal speciation.</title>
        <authorList>
            <consortium name="DOE Joint Genome Institute"/>
            <person name="Vesth T.C."/>
            <person name="Nybo J."/>
            <person name="Theobald S."/>
            <person name="Brandl J."/>
            <person name="Frisvad J.C."/>
            <person name="Nielsen K.F."/>
            <person name="Lyhne E.K."/>
            <person name="Kogle M.E."/>
            <person name="Kuo A."/>
            <person name="Riley R."/>
            <person name="Clum A."/>
            <person name="Nolan M."/>
            <person name="Lipzen A."/>
            <person name="Salamov A."/>
            <person name="Henrissat B."/>
            <person name="Wiebenga A."/>
            <person name="De vries R.P."/>
            <person name="Grigoriev I.V."/>
            <person name="Mortensen U.H."/>
            <person name="Andersen M.R."/>
            <person name="Baker S.E."/>
        </authorList>
    </citation>
    <scope>NUCLEOTIDE SEQUENCE [LARGE SCALE GENOMIC DNA]</scope>
    <source>
        <strain evidence="2 3">CBS 112811</strain>
    </source>
</reference>
<feature type="region of interest" description="Disordered" evidence="1">
    <location>
        <begin position="1"/>
        <end position="27"/>
    </location>
</feature>
<proteinExistence type="predicted"/>
<keyword evidence="3" id="KW-1185">Reference proteome</keyword>
<evidence type="ECO:0000256" key="1">
    <source>
        <dbReference type="SAM" id="MobiDB-lite"/>
    </source>
</evidence>
<feature type="compositionally biased region" description="Basic and acidic residues" evidence="1">
    <location>
        <begin position="16"/>
        <end position="27"/>
    </location>
</feature>
<organism evidence="2 3">
    <name type="scientific">Aspergillus piperis CBS 112811</name>
    <dbReference type="NCBI Taxonomy" id="1448313"/>
    <lineage>
        <taxon>Eukaryota</taxon>
        <taxon>Fungi</taxon>
        <taxon>Dikarya</taxon>
        <taxon>Ascomycota</taxon>
        <taxon>Pezizomycotina</taxon>
        <taxon>Eurotiomycetes</taxon>
        <taxon>Eurotiomycetidae</taxon>
        <taxon>Eurotiales</taxon>
        <taxon>Aspergillaceae</taxon>
        <taxon>Aspergillus</taxon>
        <taxon>Aspergillus subgen. Circumdati</taxon>
    </lineage>
</organism>
<protein>
    <submittedName>
        <fullName evidence="2">Uncharacterized protein</fullName>
    </submittedName>
</protein>
<sequence>MRGRSESRKKLRRRGRSPEAVEEGEVRKNEVTIPSPLQLPPNCSTSFPFNPIITTGWGDPRKVLTLPAARHNCLVRCNQSGSASLDGDRPAFDRISLFVVPTRGHWNYQSVHLLYAACLNSVLVRCCYQVLYAYLPLKCRQPSTATDASHGPSM</sequence>
<dbReference type="RefSeq" id="XP_025515571.1">
    <property type="nucleotide sequence ID" value="XM_025655396.1"/>
</dbReference>
<evidence type="ECO:0000313" key="3">
    <source>
        <dbReference type="Proteomes" id="UP000249526"/>
    </source>
</evidence>
<evidence type="ECO:0000313" key="2">
    <source>
        <dbReference type="EMBL" id="RAH57649.1"/>
    </source>
</evidence>